<dbReference type="Proteomes" id="UP001145114">
    <property type="component" value="Unassembled WGS sequence"/>
</dbReference>
<accession>A0ACC1HX25</accession>
<protein>
    <submittedName>
        <fullName evidence="1">Uncharacterized protein</fullName>
    </submittedName>
</protein>
<evidence type="ECO:0000313" key="1">
    <source>
        <dbReference type="EMBL" id="KAJ1680328.1"/>
    </source>
</evidence>
<name>A0ACC1HX25_9FUNG</name>
<keyword evidence="2" id="KW-1185">Reference proteome</keyword>
<sequence length="365" mass="40156">MESNEQWAIPFVDFFNSIGLSDVARSVETEAIVFSCNNHKDKLINALMSLNSKIEIGQRIEKFIEEGRAVINESNKVEFLESPYPYNEGSSARVNVSSLDRSVQMIHGVVNNAHTILSRSNPNDGGSASQAQSDPVPTEHDQETLFKERIGNIQEHLDIILRPQESFTLTERIKLIEDTIINLERDFPTWSYIHFNQPGRSEGNHHHQQQQVMSRPAPPRDVIRFTKDRSGAIVRHLVSKGEDGDPANQTQPMPVSASSAQPDYGDETVVGKRRRPEGGTPPTPVKVPTGPGKSGMSSLTKSILAKLQQKEREREQHQAAASQRKREGALGGDGGAEDRGGPKLDPMSASPGSIDGSGETIVKIE</sequence>
<proteinExistence type="predicted"/>
<dbReference type="EMBL" id="JAMZIH010000007">
    <property type="protein sequence ID" value="KAJ1680328.1"/>
    <property type="molecule type" value="Genomic_DNA"/>
</dbReference>
<organism evidence="1 2">
    <name type="scientific">Spiromyces aspiralis</name>
    <dbReference type="NCBI Taxonomy" id="68401"/>
    <lineage>
        <taxon>Eukaryota</taxon>
        <taxon>Fungi</taxon>
        <taxon>Fungi incertae sedis</taxon>
        <taxon>Zoopagomycota</taxon>
        <taxon>Kickxellomycotina</taxon>
        <taxon>Kickxellomycetes</taxon>
        <taxon>Kickxellales</taxon>
        <taxon>Kickxellaceae</taxon>
        <taxon>Spiromyces</taxon>
    </lineage>
</organism>
<comment type="caution">
    <text evidence="1">The sequence shown here is derived from an EMBL/GenBank/DDBJ whole genome shotgun (WGS) entry which is preliminary data.</text>
</comment>
<gene>
    <name evidence="1" type="ORF">EV182_000238</name>
</gene>
<evidence type="ECO:0000313" key="2">
    <source>
        <dbReference type="Proteomes" id="UP001145114"/>
    </source>
</evidence>
<reference evidence="1" key="1">
    <citation type="submission" date="2022-06" db="EMBL/GenBank/DDBJ databases">
        <title>Phylogenomic reconstructions and comparative analyses of Kickxellomycotina fungi.</title>
        <authorList>
            <person name="Reynolds N.K."/>
            <person name="Stajich J.E."/>
            <person name="Barry K."/>
            <person name="Grigoriev I.V."/>
            <person name="Crous P."/>
            <person name="Smith M.E."/>
        </authorList>
    </citation>
    <scope>NUCLEOTIDE SEQUENCE</scope>
    <source>
        <strain evidence="1">RSA 2271</strain>
    </source>
</reference>